<evidence type="ECO:0000256" key="2">
    <source>
        <dbReference type="SAM" id="SignalP"/>
    </source>
</evidence>
<dbReference type="PANTHER" id="PTHR31005">
    <property type="entry name" value="DUF4139 DOMAIN-CONTAINING PROTEIN"/>
    <property type="match status" value="1"/>
</dbReference>
<feature type="coiled-coil region" evidence="1">
    <location>
        <begin position="573"/>
        <end position="638"/>
    </location>
</feature>
<evidence type="ECO:0000313" key="4">
    <source>
        <dbReference type="EMBL" id="POF28870.1"/>
    </source>
</evidence>
<evidence type="ECO:0000259" key="3">
    <source>
        <dbReference type="Pfam" id="PF13598"/>
    </source>
</evidence>
<name>A0A2S3UMR5_9HYPH</name>
<keyword evidence="1" id="KW-0175">Coiled coil</keyword>
<keyword evidence="5" id="KW-1185">Reference proteome</keyword>
<dbReference type="PANTHER" id="PTHR31005:SF8">
    <property type="entry name" value="DUF4139 DOMAIN-CONTAINING PROTEIN"/>
    <property type="match status" value="1"/>
</dbReference>
<dbReference type="Pfam" id="PF13598">
    <property type="entry name" value="DUF4139"/>
    <property type="match status" value="1"/>
</dbReference>
<dbReference type="InterPro" id="IPR011935">
    <property type="entry name" value="CHP02231"/>
</dbReference>
<dbReference type="EMBL" id="PPCN01000011">
    <property type="protein sequence ID" value="POF28870.1"/>
    <property type="molecule type" value="Genomic_DNA"/>
</dbReference>
<dbReference type="AlphaFoldDB" id="A0A2S3UMR5"/>
<protein>
    <recommendedName>
        <fullName evidence="3">DUF4139 domain-containing protein</fullName>
    </recommendedName>
</protein>
<organism evidence="4 5">
    <name type="scientific">Roseibium marinum</name>
    <dbReference type="NCBI Taxonomy" id="281252"/>
    <lineage>
        <taxon>Bacteria</taxon>
        <taxon>Pseudomonadati</taxon>
        <taxon>Pseudomonadota</taxon>
        <taxon>Alphaproteobacteria</taxon>
        <taxon>Hyphomicrobiales</taxon>
        <taxon>Stappiaceae</taxon>
        <taxon>Roseibium</taxon>
    </lineage>
</organism>
<comment type="caution">
    <text evidence="4">The sequence shown here is derived from an EMBL/GenBank/DDBJ whole genome shotgun (WGS) entry which is preliminary data.</text>
</comment>
<dbReference type="OrthoDB" id="580912at2"/>
<evidence type="ECO:0000313" key="5">
    <source>
        <dbReference type="Proteomes" id="UP000236959"/>
    </source>
</evidence>
<dbReference type="RefSeq" id="WP_103224516.1">
    <property type="nucleotide sequence ID" value="NZ_PPCN01000011.1"/>
</dbReference>
<accession>A0A2S3UMR5</accession>
<sequence>MIFLKSSAAFFSPAAIFFLCLSTAGWAAGNGPVTSITLSSGGLAEVVRKADIDSTGLIEMTVPLDQVNDVLKSIVVYDGKGVVEGLTLPGPDPRAETFKNLPFSQEDLQSPARLLAQLQGTRVRLEKAGTTIEGLVLGVSVKDLGDKGQADIVSLLSNGRIVGVELTPETEITFLEEQIRQQVARALAAVGNGKSDGARTLALKVAGEGERQVAVSYVVPAPIWKTAYRVVTMPAGKARLQAWAVLENASGEDWRNVSVTLSSGAPVTLKQRLHDLYWKERREVPVDVSEGYVPRPDSGAEPVFDMAEAEGRLKRSGAAASAFLAAPVPAREAPAGMAAANVGEAVEGTVTAAFTLPYLVTLQSGDTFSAPIVDQVVSAETVSVFQPESGLEHPVAAILIENETDTSLPKGILTVYDQREGYVGDAQIGGMPSGEGRMASFATDRKVRIAQKTEPDDRVVSIRVADGVLTASVRQRAQTVYAIQGAPDAERSIIIEHPKRPGWKFTSPQEMEATATHHRLRIQVPEGGSETVSALAERTISETYALISSDEHLLLNLAVRSPDAETAGKLRELAGLQAEISQIERQLRQLVERKDEETRDQERHRANLTAVQPGADLYKRAARNLADSETRIEDIDTRSASAKDRQAEIRATLGEAIRTF</sequence>
<proteinExistence type="predicted"/>
<feature type="chain" id="PRO_5015602277" description="DUF4139 domain-containing protein" evidence="2">
    <location>
        <begin position="28"/>
        <end position="660"/>
    </location>
</feature>
<feature type="domain" description="DUF4139" evidence="3">
    <location>
        <begin position="214"/>
        <end position="366"/>
    </location>
</feature>
<keyword evidence="2" id="KW-0732">Signal</keyword>
<feature type="signal peptide" evidence="2">
    <location>
        <begin position="1"/>
        <end position="27"/>
    </location>
</feature>
<dbReference type="Proteomes" id="UP000236959">
    <property type="component" value="Unassembled WGS sequence"/>
</dbReference>
<dbReference type="InterPro" id="IPR037291">
    <property type="entry name" value="DUF4139"/>
</dbReference>
<evidence type="ECO:0000256" key="1">
    <source>
        <dbReference type="SAM" id="Coils"/>
    </source>
</evidence>
<gene>
    <name evidence="4" type="ORF">CLV41_111120</name>
</gene>
<reference evidence="4 5" key="1">
    <citation type="submission" date="2018-01" db="EMBL/GenBank/DDBJ databases">
        <title>Genomic Encyclopedia of Archaeal and Bacterial Type Strains, Phase II (KMG-II): from individual species to whole genera.</title>
        <authorList>
            <person name="Goeker M."/>
        </authorList>
    </citation>
    <scope>NUCLEOTIDE SEQUENCE [LARGE SCALE GENOMIC DNA]</scope>
    <source>
        <strain evidence="4 5">DSM 17023</strain>
    </source>
</reference>